<name>A0A934UZQ5_9PROT</name>
<dbReference type="PANTHER" id="PTHR33221">
    <property type="entry name" value="WINGED HELIX-TURN-HELIX TRANSCRIPTIONAL REGULATOR, RRF2 FAMILY"/>
    <property type="match status" value="1"/>
</dbReference>
<keyword evidence="3" id="KW-1185">Reference proteome</keyword>
<dbReference type="InterPro" id="IPR036390">
    <property type="entry name" value="WH_DNA-bd_sf"/>
</dbReference>
<dbReference type="Proteomes" id="UP000778970">
    <property type="component" value="Unassembled WGS sequence"/>
</dbReference>
<dbReference type="Pfam" id="PF02082">
    <property type="entry name" value="Rrf2"/>
    <property type="match status" value="1"/>
</dbReference>
<protein>
    <submittedName>
        <fullName evidence="2">Rrf2 family transcriptional regulator</fullName>
    </submittedName>
</protein>
<reference evidence="2" key="1">
    <citation type="submission" date="2017-08" db="EMBL/GenBank/DDBJ databases">
        <authorList>
            <person name="Imhoff J.F."/>
            <person name="Rahn T."/>
            <person name="Kuenzel S."/>
            <person name="Neulinger S.C."/>
        </authorList>
    </citation>
    <scope>NUCLEOTIDE SEQUENCE</scope>
    <source>
        <strain evidence="2">DSM 9154</strain>
    </source>
</reference>
<dbReference type="RefSeq" id="WP_027287432.1">
    <property type="nucleotide sequence ID" value="NZ_NRRE01000020.1"/>
</dbReference>
<proteinExistence type="predicted"/>
<dbReference type="PROSITE" id="PS51197">
    <property type="entry name" value="HTH_RRF2_2"/>
    <property type="match status" value="1"/>
</dbReference>
<gene>
    <name evidence="2" type="ORF">CKO21_07060</name>
</gene>
<dbReference type="SUPFAM" id="SSF46785">
    <property type="entry name" value="Winged helix' DNA-binding domain"/>
    <property type="match status" value="1"/>
</dbReference>
<evidence type="ECO:0000313" key="2">
    <source>
        <dbReference type="EMBL" id="MBK1697003.1"/>
    </source>
</evidence>
<reference evidence="2" key="2">
    <citation type="journal article" date="2020" name="Microorganisms">
        <title>Osmotic Adaptation and Compatible Solute Biosynthesis of Phototrophic Bacteria as Revealed from Genome Analyses.</title>
        <authorList>
            <person name="Imhoff J.F."/>
            <person name="Rahn T."/>
            <person name="Kunzel S."/>
            <person name="Keller A."/>
            <person name="Neulinger S.C."/>
        </authorList>
    </citation>
    <scope>NUCLEOTIDE SEQUENCE</scope>
    <source>
        <strain evidence="2">DSM 9154</strain>
    </source>
</reference>
<dbReference type="GO" id="GO:0003677">
    <property type="term" value="F:DNA binding"/>
    <property type="evidence" value="ECO:0007669"/>
    <property type="project" value="UniProtKB-KW"/>
</dbReference>
<comment type="caution">
    <text evidence="2">The sequence shown here is derived from an EMBL/GenBank/DDBJ whole genome shotgun (WGS) entry which is preliminary data.</text>
</comment>
<dbReference type="InterPro" id="IPR036388">
    <property type="entry name" value="WH-like_DNA-bd_sf"/>
</dbReference>
<sequence length="151" mass="17190">MLRLSKKLLFAIEAVVDIAYNAGPEPVRSSEISERQGIPRRYLEQVLQQLVHHNILAGQRGPRGGYRLARERRRITVGEIIRVVRQLEGTPDPTSEAGGSEIGRRVVRPIWQGMQDEMMSRFDHMTIEELCDKARNEGIQSEAQQVPDFSI</sequence>
<dbReference type="InterPro" id="IPR000944">
    <property type="entry name" value="Tscrpt_reg_Rrf2"/>
</dbReference>
<evidence type="ECO:0000256" key="1">
    <source>
        <dbReference type="ARBA" id="ARBA00023125"/>
    </source>
</evidence>
<dbReference type="EMBL" id="NRRE01000020">
    <property type="protein sequence ID" value="MBK1697003.1"/>
    <property type="molecule type" value="Genomic_DNA"/>
</dbReference>
<dbReference type="NCBIfam" id="TIGR00738">
    <property type="entry name" value="rrf2_super"/>
    <property type="match status" value="1"/>
</dbReference>
<dbReference type="GO" id="GO:0003700">
    <property type="term" value="F:DNA-binding transcription factor activity"/>
    <property type="evidence" value="ECO:0007669"/>
    <property type="project" value="TreeGrafter"/>
</dbReference>
<dbReference type="PANTHER" id="PTHR33221:SF5">
    <property type="entry name" value="HTH-TYPE TRANSCRIPTIONAL REGULATOR ISCR"/>
    <property type="match status" value="1"/>
</dbReference>
<dbReference type="Gene3D" id="1.10.10.10">
    <property type="entry name" value="Winged helix-like DNA-binding domain superfamily/Winged helix DNA-binding domain"/>
    <property type="match status" value="1"/>
</dbReference>
<dbReference type="AlphaFoldDB" id="A0A934UZQ5"/>
<keyword evidence="1" id="KW-0238">DNA-binding</keyword>
<dbReference type="GO" id="GO:0005829">
    <property type="term" value="C:cytosol"/>
    <property type="evidence" value="ECO:0007669"/>
    <property type="project" value="TreeGrafter"/>
</dbReference>
<organism evidence="2 3">
    <name type="scientific">Rhodovibrio salinarum</name>
    <dbReference type="NCBI Taxonomy" id="1087"/>
    <lineage>
        <taxon>Bacteria</taxon>
        <taxon>Pseudomonadati</taxon>
        <taxon>Pseudomonadota</taxon>
        <taxon>Alphaproteobacteria</taxon>
        <taxon>Rhodospirillales</taxon>
        <taxon>Rhodovibrionaceae</taxon>
        <taxon>Rhodovibrio</taxon>
    </lineage>
</organism>
<accession>A0A934UZQ5</accession>
<evidence type="ECO:0000313" key="3">
    <source>
        <dbReference type="Proteomes" id="UP000778970"/>
    </source>
</evidence>